<dbReference type="EMBL" id="JABEVQ010000004">
    <property type="protein sequence ID" value="NWN91599.1"/>
    <property type="molecule type" value="Genomic_DNA"/>
</dbReference>
<comment type="caution">
    <text evidence="1">The sequence shown here is derived from an EMBL/GenBank/DDBJ whole genome shotgun (WGS) entry which is preliminary data.</text>
</comment>
<dbReference type="AlphaFoldDB" id="A0A851HP89"/>
<organism evidence="1 2">
    <name type="scientific">Marinobacter adhaerens</name>
    <dbReference type="NCBI Taxonomy" id="1033846"/>
    <lineage>
        <taxon>Bacteria</taxon>
        <taxon>Pseudomonadati</taxon>
        <taxon>Pseudomonadota</taxon>
        <taxon>Gammaproteobacteria</taxon>
        <taxon>Pseudomonadales</taxon>
        <taxon>Marinobacteraceae</taxon>
        <taxon>Marinobacter</taxon>
    </lineage>
</organism>
<evidence type="ECO:0000313" key="1">
    <source>
        <dbReference type="EMBL" id="NWN91599.1"/>
    </source>
</evidence>
<reference evidence="1 2" key="1">
    <citation type="submission" date="2020-03" db="EMBL/GenBank/DDBJ databases">
        <title>Metagenomic, metatranscriptomic, and metabolomic analyses revealed the key microbes and metabolic features during the fermentation of ganjang, Korean traditional soy sauce.</title>
        <authorList>
            <person name="Chun B.H."/>
            <person name="Jeon C.O."/>
        </authorList>
    </citation>
    <scope>NUCLEOTIDE SEQUENCE [LARGE SCALE GENOMIC DNA]</scope>
    <source>
        <strain evidence="1 2">KG14</strain>
    </source>
</reference>
<evidence type="ECO:0000313" key="2">
    <source>
        <dbReference type="Proteomes" id="UP000536442"/>
    </source>
</evidence>
<evidence type="ECO:0008006" key="3">
    <source>
        <dbReference type="Google" id="ProtNLM"/>
    </source>
</evidence>
<name>A0A851HP89_9GAMM</name>
<keyword evidence="2" id="KW-1185">Reference proteome</keyword>
<protein>
    <recommendedName>
        <fullName evidence="3">Hemerythrin-like domain-containing protein</fullName>
    </recommendedName>
</protein>
<dbReference type="Proteomes" id="UP000536442">
    <property type="component" value="Unassembled WGS sequence"/>
</dbReference>
<accession>A0A851HP89</accession>
<sequence length="183" mass="21855">MATLNKVRRDHANMARLLHILVLRHQSLADGERPDFHLMRDIVDYILDYMNGFIKPLERLYSEHQAAREFKAGKEGQQLAEYYQHLRERLNLLSENIDMILKDVVVPMDRFADDLKAYLDAHQEYLRAERELLFPFFREHLTEEEQQDLLKLLPDGAQENLARLREDYPQLYREFKEAPSPFV</sequence>
<gene>
    <name evidence="1" type="ORF">HLV39_08860</name>
</gene>
<proteinExistence type="predicted"/>